<dbReference type="OrthoDB" id="5875210at2759"/>
<comment type="caution">
    <text evidence="2">The sequence shown here is derived from an EMBL/GenBank/DDBJ whole genome shotgun (WGS) entry which is preliminary data.</text>
</comment>
<evidence type="ECO:0000313" key="3">
    <source>
        <dbReference type="Proteomes" id="UP000024635"/>
    </source>
</evidence>
<feature type="compositionally biased region" description="Acidic residues" evidence="1">
    <location>
        <begin position="24"/>
        <end position="35"/>
    </location>
</feature>
<dbReference type="AlphaFoldDB" id="A0A016S6I3"/>
<organism evidence="2 3">
    <name type="scientific">Ancylostoma ceylanicum</name>
    <dbReference type="NCBI Taxonomy" id="53326"/>
    <lineage>
        <taxon>Eukaryota</taxon>
        <taxon>Metazoa</taxon>
        <taxon>Ecdysozoa</taxon>
        <taxon>Nematoda</taxon>
        <taxon>Chromadorea</taxon>
        <taxon>Rhabditida</taxon>
        <taxon>Rhabditina</taxon>
        <taxon>Rhabditomorpha</taxon>
        <taxon>Strongyloidea</taxon>
        <taxon>Ancylostomatidae</taxon>
        <taxon>Ancylostomatinae</taxon>
        <taxon>Ancylostoma</taxon>
    </lineage>
</organism>
<protein>
    <submittedName>
        <fullName evidence="2">Uncharacterized protein</fullName>
    </submittedName>
</protein>
<sequence length="73" mass="8265">MNIEDLAKDTNKAKQPAKKKGYDDVDISDLSEEDDDKKTPKKKDVKKTPTKKPDAAKPEKKDKKDSEGKVVRH</sequence>
<feature type="compositionally biased region" description="Basic residues" evidence="1">
    <location>
        <begin position="39"/>
        <end position="50"/>
    </location>
</feature>
<keyword evidence="3" id="KW-1185">Reference proteome</keyword>
<feature type="region of interest" description="Disordered" evidence="1">
    <location>
        <begin position="1"/>
        <end position="73"/>
    </location>
</feature>
<name>A0A016S6I3_9BILA</name>
<accession>A0A016S6I3</accession>
<dbReference type="Proteomes" id="UP000024635">
    <property type="component" value="Unassembled WGS sequence"/>
</dbReference>
<proteinExistence type="predicted"/>
<evidence type="ECO:0000313" key="2">
    <source>
        <dbReference type="EMBL" id="EYB86031.1"/>
    </source>
</evidence>
<gene>
    <name evidence="2" type="primary">Acey_s0286.g1385</name>
    <name evidence="2" type="ORF">Y032_0286g1385</name>
</gene>
<evidence type="ECO:0000256" key="1">
    <source>
        <dbReference type="SAM" id="MobiDB-lite"/>
    </source>
</evidence>
<feature type="compositionally biased region" description="Basic and acidic residues" evidence="1">
    <location>
        <begin position="51"/>
        <end position="73"/>
    </location>
</feature>
<reference evidence="3" key="1">
    <citation type="journal article" date="2015" name="Nat. Genet.">
        <title>The genome and transcriptome of the zoonotic hookworm Ancylostoma ceylanicum identify infection-specific gene families.</title>
        <authorList>
            <person name="Schwarz E.M."/>
            <person name="Hu Y."/>
            <person name="Antoshechkin I."/>
            <person name="Miller M.M."/>
            <person name="Sternberg P.W."/>
            <person name="Aroian R.V."/>
        </authorList>
    </citation>
    <scope>NUCLEOTIDE SEQUENCE</scope>
    <source>
        <strain evidence="3">HY135</strain>
    </source>
</reference>
<feature type="compositionally biased region" description="Basic and acidic residues" evidence="1">
    <location>
        <begin position="1"/>
        <end position="12"/>
    </location>
</feature>
<dbReference type="EMBL" id="JARK01001622">
    <property type="protein sequence ID" value="EYB86031.1"/>
    <property type="molecule type" value="Genomic_DNA"/>
</dbReference>